<feature type="region of interest" description="Disordered" evidence="6">
    <location>
        <begin position="748"/>
        <end position="771"/>
    </location>
</feature>
<evidence type="ECO:0000256" key="5">
    <source>
        <dbReference type="ARBA" id="ARBA00034769"/>
    </source>
</evidence>
<dbReference type="InterPro" id="IPR000615">
    <property type="entry name" value="Bestrophin"/>
</dbReference>
<feature type="transmembrane region" description="Helical" evidence="7">
    <location>
        <begin position="224"/>
        <end position="244"/>
    </location>
</feature>
<evidence type="ECO:0000313" key="8">
    <source>
        <dbReference type="EMBL" id="JAS76112.1"/>
    </source>
</evidence>
<feature type="compositionally biased region" description="Basic and acidic residues" evidence="6">
    <location>
        <begin position="761"/>
        <end position="771"/>
    </location>
</feature>
<proteinExistence type="inferred from homology"/>
<feature type="transmembrane region" description="Helical" evidence="7">
    <location>
        <begin position="54"/>
        <end position="75"/>
    </location>
</feature>
<protein>
    <recommendedName>
        <fullName evidence="9">Bestrophin homolog</fullName>
    </recommendedName>
</protein>
<organism evidence="8">
    <name type="scientific">Homalodisca liturata</name>
    <dbReference type="NCBI Taxonomy" id="320908"/>
    <lineage>
        <taxon>Eukaryota</taxon>
        <taxon>Metazoa</taxon>
        <taxon>Ecdysozoa</taxon>
        <taxon>Arthropoda</taxon>
        <taxon>Hexapoda</taxon>
        <taxon>Insecta</taxon>
        <taxon>Pterygota</taxon>
        <taxon>Neoptera</taxon>
        <taxon>Paraneoptera</taxon>
        <taxon>Hemiptera</taxon>
        <taxon>Auchenorrhyncha</taxon>
        <taxon>Membracoidea</taxon>
        <taxon>Cicadellidae</taxon>
        <taxon>Cicadellinae</taxon>
        <taxon>Proconiini</taxon>
        <taxon>Homalodisca</taxon>
    </lineage>
</organism>
<feature type="transmembrane region" description="Helical" evidence="7">
    <location>
        <begin position="20"/>
        <end position="42"/>
    </location>
</feature>
<feature type="transmembrane region" description="Helical" evidence="7">
    <location>
        <begin position="265"/>
        <end position="282"/>
    </location>
</feature>
<evidence type="ECO:0000256" key="1">
    <source>
        <dbReference type="ARBA" id="ARBA00004370"/>
    </source>
</evidence>
<dbReference type="Pfam" id="PF01062">
    <property type="entry name" value="Bestrophin"/>
    <property type="match status" value="1"/>
</dbReference>
<gene>
    <name evidence="8" type="ORF">g.16414</name>
</gene>
<evidence type="ECO:0000256" key="3">
    <source>
        <dbReference type="ARBA" id="ARBA00022989"/>
    </source>
</evidence>
<comment type="subcellular location">
    <subcellularLocation>
        <location evidence="1">Membrane</location>
    </subcellularLocation>
</comment>
<dbReference type="GO" id="GO:0016020">
    <property type="term" value="C:membrane"/>
    <property type="evidence" value="ECO:0007669"/>
    <property type="project" value="UniProtKB-SubCell"/>
</dbReference>
<dbReference type="AlphaFoldDB" id="A0A1B6HN60"/>
<feature type="region of interest" description="Disordered" evidence="6">
    <location>
        <begin position="375"/>
        <end position="398"/>
    </location>
</feature>
<keyword evidence="4 7" id="KW-0472">Membrane</keyword>
<evidence type="ECO:0000256" key="4">
    <source>
        <dbReference type="ARBA" id="ARBA00023136"/>
    </source>
</evidence>
<dbReference type="InterPro" id="IPR021134">
    <property type="entry name" value="Bestrophin-like"/>
</dbReference>
<feature type="compositionally biased region" description="Polar residues" evidence="6">
    <location>
        <begin position="750"/>
        <end position="760"/>
    </location>
</feature>
<name>A0A1B6HN60_9HEMI</name>
<evidence type="ECO:0008006" key="9">
    <source>
        <dbReference type="Google" id="ProtNLM"/>
    </source>
</evidence>
<dbReference type="GO" id="GO:0005254">
    <property type="term" value="F:chloride channel activity"/>
    <property type="evidence" value="ECO:0007669"/>
    <property type="project" value="InterPro"/>
</dbReference>
<evidence type="ECO:0000256" key="6">
    <source>
        <dbReference type="SAM" id="MobiDB-lite"/>
    </source>
</evidence>
<dbReference type="PANTHER" id="PTHR10736">
    <property type="entry name" value="BESTROPHIN"/>
    <property type="match status" value="1"/>
</dbReference>
<reference evidence="8" key="1">
    <citation type="submission" date="2015-11" db="EMBL/GenBank/DDBJ databases">
        <title>De novo transcriptome assembly of four potential Pierce s Disease insect vectors from Arizona vineyards.</title>
        <authorList>
            <person name="Tassone E.E."/>
        </authorList>
    </citation>
    <scope>NUCLEOTIDE SEQUENCE</scope>
</reference>
<evidence type="ECO:0000256" key="7">
    <source>
        <dbReference type="SAM" id="Phobius"/>
    </source>
</evidence>
<feature type="non-terminal residue" evidence="8">
    <location>
        <position position="1"/>
    </location>
</feature>
<dbReference type="EMBL" id="GECU01031594">
    <property type="protein sequence ID" value="JAS76112.1"/>
    <property type="molecule type" value="Transcribed_RNA"/>
</dbReference>
<evidence type="ECO:0000256" key="2">
    <source>
        <dbReference type="ARBA" id="ARBA00022692"/>
    </source>
</evidence>
<comment type="similarity">
    <text evidence="5">Belongs to the anion channel-forming bestrophin (TC 1.A.46) family. Calcium-sensitive chloride channel subfamily.</text>
</comment>
<keyword evidence="3 7" id="KW-1133">Transmembrane helix</keyword>
<keyword evidence="2 7" id="KW-0812">Transmembrane</keyword>
<dbReference type="PANTHER" id="PTHR10736:SF0">
    <property type="entry name" value="BESTROPHIN HOMOLOG"/>
    <property type="match status" value="1"/>
</dbReference>
<sequence>STSGGFTRLLFMWRGSLYKLIYRELLLFCVAFALLSAAYRNIFTVEQKRLFEKVVVYCDTFIAFIPLSFVLGFYVSYIATRWWQQYTAIPWPDKVMHSLALYVGGNDTHARMIRRTLMRYLNLSLILVLRSISSAVKRRFPTMDHLVEAGFMTTIELEMFQAVPNLEFNTYWIPCTWFIALLKDTKQINRITDSQGLQTIVEEFNEFRQKCGLLWSYDWISIPLVYTQVVTLATYSFFLAALVGRQYVEETTSLQKKQFQMEIDIYIPLFTILQFFFFMGLLKVAEQLINPFGDDDEDFELNWLIDRHTKVSYLGVDTLMSRCPPLVKDKYFDDINLVLPYTGAAFAYKKKTYRGSVHNMQVPEDQQSMFLPEISEEDEEDPDSKRGAQPKKSSSFTNMMNAVSPSAGIWGSNTEKVGHIHSGNLEANFQQTELKSNSGLDKFATKAPWKNRSPGILLKTANITPLFTAPEMQQWSSHSTLSSIDSIQPTDSPVIKSTNPFDASFQQVLKANEQKDPVVAMKTTENTDGLKSKSSSRTSIPSATKTSSKIFKYSSTGNIALSIKNSFNRHLKDLKGEDRPVVKKSLSRRQSSSSGQWKGVRWKPVIADSAGDVWSDNMDRRSSIDHCTKCGKLATATEGGNVSLTSSDSTTSSFQSFDSLDHLSNLEFPPVIRNSSLQKLKSKSYTGISQIVPKFEVGSKEPLSVGSLPNICFTPVNLWPEPCETHLNLNSPKARPDQPHYLGILKKSHSTSPRTFSRLQDTIKEENETKQ</sequence>
<accession>A0A1B6HN60</accession>